<sequence>MTLLASLTRLLLGCMERMDREDHLEEQIAAIRKQLADYRAPPPRRAAASGGERCW</sequence>
<name>A0A7I9VIT6_9BACT</name>
<proteinExistence type="predicted"/>
<comment type="caution">
    <text evidence="1">The sequence shown here is derived from an EMBL/GenBank/DDBJ whole genome shotgun (WGS) entry which is preliminary data.</text>
</comment>
<dbReference type="EMBL" id="BJTG01000002">
    <property type="protein sequence ID" value="GEJ56058.1"/>
    <property type="molecule type" value="Genomic_DNA"/>
</dbReference>
<evidence type="ECO:0000313" key="2">
    <source>
        <dbReference type="Proteomes" id="UP000503640"/>
    </source>
</evidence>
<dbReference type="AlphaFoldDB" id="A0A7I9VIT6"/>
<dbReference type="Proteomes" id="UP000503640">
    <property type="component" value="Unassembled WGS sequence"/>
</dbReference>
<accession>A0A7I9VIT6</accession>
<keyword evidence="2" id="KW-1185">Reference proteome</keyword>
<organism evidence="1 2">
    <name type="scientific">Anaeromyxobacter diazotrophicus</name>
    <dbReference type="NCBI Taxonomy" id="2590199"/>
    <lineage>
        <taxon>Bacteria</taxon>
        <taxon>Pseudomonadati</taxon>
        <taxon>Myxococcota</taxon>
        <taxon>Myxococcia</taxon>
        <taxon>Myxococcales</taxon>
        <taxon>Cystobacterineae</taxon>
        <taxon>Anaeromyxobacteraceae</taxon>
        <taxon>Anaeromyxobacter</taxon>
    </lineage>
</organism>
<reference evidence="2" key="1">
    <citation type="journal article" date="2020" name="Appl. Environ. Microbiol.">
        <title>Diazotrophic Anaeromyxobacter Isolates from Soils.</title>
        <authorList>
            <person name="Masuda Y."/>
            <person name="Yamanaka H."/>
            <person name="Xu Z.X."/>
            <person name="Shiratori Y."/>
            <person name="Aono T."/>
            <person name="Amachi S."/>
            <person name="Senoo K."/>
            <person name="Itoh H."/>
        </authorList>
    </citation>
    <scope>NUCLEOTIDE SEQUENCE [LARGE SCALE GENOMIC DNA]</scope>
    <source>
        <strain evidence="2">R267</strain>
    </source>
</reference>
<protein>
    <submittedName>
        <fullName evidence="1">Uncharacterized protein</fullName>
    </submittedName>
</protein>
<evidence type="ECO:0000313" key="1">
    <source>
        <dbReference type="EMBL" id="GEJ56058.1"/>
    </source>
</evidence>
<gene>
    <name evidence="1" type="ORF">AMYX_07990</name>
</gene>